<protein>
    <submittedName>
        <fullName evidence="5">Methyltransferase type 11</fullName>
    </submittedName>
</protein>
<dbReference type="SUPFAM" id="SSF53335">
    <property type="entry name" value="S-adenosyl-L-methionine-dependent methyltransferases"/>
    <property type="match status" value="1"/>
</dbReference>
<dbReference type="RefSeq" id="WP_066064724.1">
    <property type="nucleotide sequence ID" value="NZ_CP013015.1"/>
</dbReference>
<evidence type="ECO:0000313" key="5">
    <source>
        <dbReference type="EMBL" id="AMM41755.1"/>
    </source>
</evidence>
<dbReference type="Pfam" id="PF13649">
    <property type="entry name" value="Methyltransf_25"/>
    <property type="match status" value="1"/>
</dbReference>
<keyword evidence="6" id="KW-1185">Reference proteome</keyword>
<dbReference type="EMBL" id="CP013015">
    <property type="protein sequence ID" value="AMM41755.1"/>
    <property type="molecule type" value="Genomic_DNA"/>
</dbReference>
<sequence length="204" mass="23232">MGNEQKEKRYKTPETPWDIGKPDFNLIEAVTKIPIKPCKALDIGCGTGDNSIWLAQHYFQVTGIDISEIAIDKAKEKALKANIKCIFMVADFITNKIEGAPFGFVFDRGCFHLFDSDEERKRFAEKVANYLEKDSLWLTIVGNADDQRSGYGPPRRTARDIVNSVEPYFEILSLISSHFGSNRPNPPRAWVCLMRKRQRCISLI</sequence>
<dbReference type="PANTHER" id="PTHR43464:SF19">
    <property type="entry name" value="UBIQUINONE BIOSYNTHESIS O-METHYLTRANSFERASE, MITOCHONDRIAL"/>
    <property type="match status" value="1"/>
</dbReference>
<dbReference type="PANTHER" id="PTHR43464">
    <property type="entry name" value="METHYLTRANSFERASE"/>
    <property type="match status" value="1"/>
</dbReference>
<dbReference type="Proteomes" id="UP000070560">
    <property type="component" value="Chromosome"/>
</dbReference>
<dbReference type="Gene3D" id="3.40.50.150">
    <property type="entry name" value="Vaccinia Virus protein VP39"/>
    <property type="match status" value="1"/>
</dbReference>
<keyword evidence="1 5" id="KW-0489">Methyltransferase</keyword>
<evidence type="ECO:0000313" key="6">
    <source>
        <dbReference type="Proteomes" id="UP000070560"/>
    </source>
</evidence>
<feature type="domain" description="Methyltransferase" evidence="4">
    <location>
        <begin position="41"/>
        <end position="132"/>
    </location>
</feature>
<evidence type="ECO:0000256" key="2">
    <source>
        <dbReference type="ARBA" id="ARBA00022679"/>
    </source>
</evidence>
<keyword evidence="2 5" id="KW-0808">Transferase</keyword>
<evidence type="ECO:0000256" key="3">
    <source>
        <dbReference type="ARBA" id="ARBA00022691"/>
    </source>
</evidence>
<evidence type="ECO:0000256" key="1">
    <source>
        <dbReference type="ARBA" id="ARBA00022603"/>
    </source>
</evidence>
<accession>A0A7U4TIV0</accession>
<dbReference type="KEGG" id="daw:HS1_001963"/>
<dbReference type="InterPro" id="IPR029063">
    <property type="entry name" value="SAM-dependent_MTases_sf"/>
</dbReference>
<dbReference type="AlphaFoldDB" id="A0A7U4TIV0"/>
<reference evidence="5 6" key="1">
    <citation type="submission" date="2015-10" db="EMBL/GenBank/DDBJ databases">
        <title>Candidatus Desulfofervidus auxilii, a hydrogenotrophic sulfate-reducing bacterium involved in the thermophilic anaerobic oxidation of methane.</title>
        <authorList>
            <person name="Krukenberg V."/>
            <person name="Richter M."/>
            <person name="Wegener G."/>
        </authorList>
    </citation>
    <scope>NUCLEOTIDE SEQUENCE [LARGE SCALE GENOMIC DNA]</scope>
    <source>
        <strain evidence="5 6">HS1</strain>
    </source>
</reference>
<proteinExistence type="predicted"/>
<evidence type="ECO:0000259" key="4">
    <source>
        <dbReference type="Pfam" id="PF13649"/>
    </source>
</evidence>
<gene>
    <name evidence="5" type="ORF">HS1_001963</name>
</gene>
<name>A0A7U4TIV0_DESA2</name>
<keyword evidence="3" id="KW-0949">S-adenosyl-L-methionine</keyword>
<organism evidence="5 6">
    <name type="scientific">Desulfofervidus auxilii</name>
    <dbReference type="NCBI Taxonomy" id="1621989"/>
    <lineage>
        <taxon>Bacteria</taxon>
        <taxon>Pseudomonadati</taxon>
        <taxon>Thermodesulfobacteriota</taxon>
        <taxon>Candidatus Desulfofervidia</taxon>
        <taxon>Candidatus Desulfofervidales</taxon>
        <taxon>Candidatus Desulfofervidaceae</taxon>
        <taxon>Candidatus Desulfofervidus</taxon>
    </lineage>
</organism>
<dbReference type="OrthoDB" id="5298787at2"/>
<dbReference type="InterPro" id="IPR041698">
    <property type="entry name" value="Methyltransf_25"/>
</dbReference>
<dbReference type="GO" id="GO:0008168">
    <property type="term" value="F:methyltransferase activity"/>
    <property type="evidence" value="ECO:0007669"/>
    <property type="project" value="UniProtKB-KW"/>
</dbReference>
<dbReference type="GO" id="GO:0032259">
    <property type="term" value="P:methylation"/>
    <property type="evidence" value="ECO:0007669"/>
    <property type="project" value="UniProtKB-KW"/>
</dbReference>
<dbReference type="CDD" id="cd02440">
    <property type="entry name" value="AdoMet_MTases"/>
    <property type="match status" value="1"/>
</dbReference>